<feature type="transmembrane region" description="Helical" evidence="8">
    <location>
        <begin position="362"/>
        <end position="382"/>
    </location>
</feature>
<comment type="caution">
    <text evidence="10">The sequence shown here is derived from an EMBL/GenBank/DDBJ whole genome shotgun (WGS) entry which is preliminary data.</text>
</comment>
<feature type="transmembrane region" description="Helical" evidence="8">
    <location>
        <begin position="20"/>
        <end position="39"/>
    </location>
</feature>
<keyword evidence="3" id="KW-0328">Glycosyltransferase</keyword>
<feature type="transmembrane region" description="Helical" evidence="8">
    <location>
        <begin position="281"/>
        <end position="302"/>
    </location>
</feature>
<keyword evidence="4" id="KW-0808">Transferase</keyword>
<evidence type="ECO:0000313" key="10">
    <source>
        <dbReference type="EMBL" id="PJE67235.1"/>
    </source>
</evidence>
<dbReference type="InterPro" id="IPR038731">
    <property type="entry name" value="RgtA/B/C-like"/>
</dbReference>
<keyword evidence="7 8" id="KW-0472">Membrane</keyword>
<reference evidence="11" key="1">
    <citation type="submission" date="2017-09" db="EMBL/GenBank/DDBJ databases">
        <title>Depth-based differentiation of microbial function through sediment-hosted aquifers and enrichment of novel symbionts in the deep terrestrial subsurface.</title>
        <authorList>
            <person name="Probst A.J."/>
            <person name="Ladd B."/>
            <person name="Jarett J.K."/>
            <person name="Geller-Mcgrath D.E."/>
            <person name="Sieber C.M.K."/>
            <person name="Emerson J.B."/>
            <person name="Anantharaman K."/>
            <person name="Thomas B.C."/>
            <person name="Malmstrom R."/>
            <person name="Stieglmeier M."/>
            <person name="Klingl A."/>
            <person name="Woyke T."/>
            <person name="Ryan C.M."/>
            <person name="Banfield J.F."/>
        </authorList>
    </citation>
    <scope>NUCLEOTIDE SEQUENCE [LARGE SCALE GENOMIC DNA]</scope>
</reference>
<evidence type="ECO:0000256" key="1">
    <source>
        <dbReference type="ARBA" id="ARBA00004651"/>
    </source>
</evidence>
<dbReference type="PANTHER" id="PTHR33908">
    <property type="entry name" value="MANNOSYLTRANSFERASE YKCB-RELATED"/>
    <property type="match status" value="1"/>
</dbReference>
<feature type="transmembrane region" description="Helical" evidence="8">
    <location>
        <begin position="215"/>
        <end position="237"/>
    </location>
</feature>
<dbReference type="InterPro" id="IPR050297">
    <property type="entry name" value="LipidA_mod_glycosyltrf_83"/>
</dbReference>
<gene>
    <name evidence="10" type="ORF">COU95_03500</name>
</gene>
<feature type="transmembrane region" description="Helical" evidence="8">
    <location>
        <begin position="154"/>
        <end position="172"/>
    </location>
</feature>
<evidence type="ECO:0000259" key="9">
    <source>
        <dbReference type="Pfam" id="PF13231"/>
    </source>
</evidence>
<keyword evidence="2" id="KW-1003">Cell membrane</keyword>
<feature type="transmembrane region" description="Helical" evidence="8">
    <location>
        <begin position="105"/>
        <end position="122"/>
    </location>
</feature>
<dbReference type="GO" id="GO:0009103">
    <property type="term" value="P:lipopolysaccharide biosynthetic process"/>
    <property type="evidence" value="ECO:0007669"/>
    <property type="project" value="UniProtKB-ARBA"/>
</dbReference>
<feature type="transmembrane region" description="Helical" evidence="8">
    <location>
        <begin position="178"/>
        <end position="203"/>
    </location>
</feature>
<dbReference type="GO" id="GO:0005886">
    <property type="term" value="C:plasma membrane"/>
    <property type="evidence" value="ECO:0007669"/>
    <property type="project" value="UniProtKB-SubCell"/>
</dbReference>
<evidence type="ECO:0000256" key="5">
    <source>
        <dbReference type="ARBA" id="ARBA00022692"/>
    </source>
</evidence>
<dbReference type="GO" id="GO:0016763">
    <property type="term" value="F:pentosyltransferase activity"/>
    <property type="evidence" value="ECO:0007669"/>
    <property type="project" value="TreeGrafter"/>
</dbReference>
<dbReference type="PANTHER" id="PTHR33908:SF11">
    <property type="entry name" value="MEMBRANE PROTEIN"/>
    <property type="match status" value="1"/>
</dbReference>
<evidence type="ECO:0000256" key="6">
    <source>
        <dbReference type="ARBA" id="ARBA00022989"/>
    </source>
</evidence>
<organism evidence="10 11">
    <name type="scientific">Candidatus Shapirobacteria bacterium CG10_big_fil_rev_8_21_14_0_10_40_9</name>
    <dbReference type="NCBI Taxonomy" id="1974888"/>
    <lineage>
        <taxon>Bacteria</taxon>
        <taxon>Candidatus Shapironibacteriota</taxon>
    </lineage>
</organism>
<dbReference type="Proteomes" id="UP000231474">
    <property type="component" value="Unassembled WGS sequence"/>
</dbReference>
<feature type="domain" description="Glycosyltransferase RgtA/B/C/D-like" evidence="9">
    <location>
        <begin position="80"/>
        <end position="233"/>
    </location>
</feature>
<evidence type="ECO:0000313" key="11">
    <source>
        <dbReference type="Proteomes" id="UP000231474"/>
    </source>
</evidence>
<evidence type="ECO:0000256" key="2">
    <source>
        <dbReference type="ARBA" id="ARBA00022475"/>
    </source>
</evidence>
<sequence>MIGEGNMIKKLKAQISNFKLKWGWAILAGLGIVVLYFVLRLINLTILPIFCDEAIYIRWSQVMWHEPTLRFLPLSDGKQPLFMWLTIPFLKLFSDPLVAGRMVSIFSGLGTILGAFLLSLTLFKSKRIALLSSFLYAVSPFAVLFDRMALVDSLLTMFGVWVLYFGVLLIRYQRLDLAMITGIILGGAFLTKSPAIFFALLLPSTVLLLTRKKNFLVQIFKLIGLWLVVFLFAFGIYNVLRLGPNFNMIAARNKDYVFSFQEILSHPLDPFKPHVGQIWEWFWFFLTPPVILVFIAGLAVGIKKFPRQTVLLLIWLLVPLLTQMAFAKVFTARYVLFIIPLFLILAAVFLEWVIEKVRGLKFILVFLGLLFFPALQFNYHLLTNPQKVPLPEGERRGYLEDWTSGYGISEVRDYLKSLSSDKQIVVGTEGSFGTLPDGLLIYFDKDPKVTVIGVGLGLDKIPEPLSDSSSKGNPTFLVANKSRMGAQNDPGLKLVMEIPKAKGKSGQDSLLFYQVK</sequence>
<keyword evidence="6 8" id="KW-1133">Transmembrane helix</keyword>
<keyword evidence="5 8" id="KW-0812">Transmembrane</keyword>
<proteinExistence type="predicted"/>
<evidence type="ECO:0000256" key="4">
    <source>
        <dbReference type="ARBA" id="ARBA00022679"/>
    </source>
</evidence>
<dbReference type="EMBL" id="PFEK01000067">
    <property type="protein sequence ID" value="PJE67235.1"/>
    <property type="molecule type" value="Genomic_DNA"/>
</dbReference>
<accession>A0A2M8L2S7</accession>
<feature type="transmembrane region" description="Helical" evidence="8">
    <location>
        <begin position="309"/>
        <end position="326"/>
    </location>
</feature>
<dbReference type="Pfam" id="PF13231">
    <property type="entry name" value="PMT_2"/>
    <property type="match status" value="1"/>
</dbReference>
<name>A0A2M8L2S7_9BACT</name>
<comment type="subcellular location">
    <subcellularLocation>
        <location evidence="1">Cell membrane</location>
        <topology evidence="1">Multi-pass membrane protein</topology>
    </subcellularLocation>
</comment>
<feature type="transmembrane region" description="Helical" evidence="8">
    <location>
        <begin position="332"/>
        <end position="350"/>
    </location>
</feature>
<dbReference type="AlphaFoldDB" id="A0A2M8L2S7"/>
<evidence type="ECO:0000256" key="8">
    <source>
        <dbReference type="SAM" id="Phobius"/>
    </source>
</evidence>
<evidence type="ECO:0000256" key="7">
    <source>
        <dbReference type="ARBA" id="ARBA00023136"/>
    </source>
</evidence>
<evidence type="ECO:0000256" key="3">
    <source>
        <dbReference type="ARBA" id="ARBA00022676"/>
    </source>
</evidence>
<protein>
    <recommendedName>
        <fullName evidence="9">Glycosyltransferase RgtA/B/C/D-like domain-containing protein</fullName>
    </recommendedName>
</protein>